<sequence>MYKRTILTICLLFLGIGTLQSQETNRGVALAITDKDGNQVGLYRESHALVIGVSDYTNGWKPLPGVKEDVKALEKALTENGFKVEVVLDPDSNGLKAAFEDFIKKYGWEEQNRLLFWFAGHGHTLAPPFSPDEKVGYLVPRNAPRPEKQKKEFVRLALPMYDIEQYASKKIYAKHALFLFDSCFSGALLEATRSVPIPEHISDKTGGPVRQFITAGKAGEVVPDRSIFRQQFIEALAGAGDRIGDGFLTGVELGEFLHEKVVHYSKKKQHPQYAKSRNPRLDDGDFVFAVGRNVPDKIFEDFERFRDRLKDGSLGPWMIVVPAGKFMMGSPKDEPERDGNREGPQHQVHIVKRFAMGVTEVTFEDYDHFASATDRRFPNDQGWGYGKRPVINVSWNEASAYARWLTKQTGKEYRLPSEAEWEYVARAGTTTPFSTGDCVHTDQANYDGNGEDYAGCGAKTGVY</sequence>
<evidence type="ECO:0000256" key="1">
    <source>
        <dbReference type="SAM" id="SignalP"/>
    </source>
</evidence>
<accession>A0A450TBJ7</accession>
<dbReference type="Pfam" id="PF00656">
    <property type="entry name" value="Peptidase_C14"/>
    <property type="match status" value="1"/>
</dbReference>
<feature type="signal peptide" evidence="1">
    <location>
        <begin position="1"/>
        <end position="21"/>
    </location>
</feature>
<dbReference type="GO" id="GO:0006508">
    <property type="term" value="P:proteolysis"/>
    <property type="evidence" value="ECO:0007669"/>
    <property type="project" value="InterPro"/>
</dbReference>
<dbReference type="InterPro" id="IPR051043">
    <property type="entry name" value="Sulfatase_Mod_Factor_Kinase"/>
</dbReference>
<dbReference type="PANTHER" id="PTHR23150">
    <property type="entry name" value="SULFATASE MODIFYING FACTOR 1, 2"/>
    <property type="match status" value="1"/>
</dbReference>
<dbReference type="Pfam" id="PF03781">
    <property type="entry name" value="FGE-sulfatase"/>
    <property type="match status" value="1"/>
</dbReference>
<dbReference type="InterPro" id="IPR005532">
    <property type="entry name" value="SUMF_dom"/>
</dbReference>
<dbReference type="InterPro" id="IPR001309">
    <property type="entry name" value="Pept_C14_p20"/>
</dbReference>
<feature type="domain" description="Caspase family p20" evidence="2">
    <location>
        <begin position="44"/>
        <end position="122"/>
    </location>
</feature>
<proteinExistence type="predicted"/>
<dbReference type="InterPro" id="IPR042095">
    <property type="entry name" value="SUMF_sf"/>
</dbReference>
<evidence type="ECO:0000259" key="2">
    <source>
        <dbReference type="PROSITE" id="PS50208"/>
    </source>
</evidence>
<organism evidence="3">
    <name type="scientific">Candidatus Kentrum sp. FW</name>
    <dbReference type="NCBI Taxonomy" id="2126338"/>
    <lineage>
        <taxon>Bacteria</taxon>
        <taxon>Pseudomonadati</taxon>
        <taxon>Pseudomonadota</taxon>
        <taxon>Gammaproteobacteria</taxon>
        <taxon>Candidatus Kentrum</taxon>
    </lineage>
</organism>
<dbReference type="AlphaFoldDB" id="A0A450TBJ7"/>
<protein>
    <submittedName>
        <fullName evidence="3">Caspase domain-containing protein</fullName>
    </submittedName>
</protein>
<keyword evidence="1" id="KW-0732">Signal</keyword>
<dbReference type="GO" id="GO:0004197">
    <property type="term" value="F:cysteine-type endopeptidase activity"/>
    <property type="evidence" value="ECO:0007669"/>
    <property type="project" value="InterPro"/>
</dbReference>
<dbReference type="PROSITE" id="PS50208">
    <property type="entry name" value="CASPASE_P20"/>
    <property type="match status" value="1"/>
</dbReference>
<dbReference type="InterPro" id="IPR016187">
    <property type="entry name" value="CTDL_fold"/>
</dbReference>
<dbReference type="Gene3D" id="3.40.50.1460">
    <property type="match status" value="1"/>
</dbReference>
<dbReference type="PANTHER" id="PTHR23150:SF35">
    <property type="entry name" value="BLL6746 PROTEIN"/>
    <property type="match status" value="1"/>
</dbReference>
<reference evidence="3" key="1">
    <citation type="submission" date="2019-02" db="EMBL/GenBank/DDBJ databases">
        <authorList>
            <person name="Gruber-Vodicka R. H."/>
            <person name="Seah K. B. B."/>
        </authorList>
    </citation>
    <scope>NUCLEOTIDE SEQUENCE</scope>
    <source>
        <strain evidence="3">BECK_BZ131</strain>
    </source>
</reference>
<dbReference type="InterPro" id="IPR029030">
    <property type="entry name" value="Caspase-like_dom_sf"/>
</dbReference>
<dbReference type="GO" id="GO:0120147">
    <property type="term" value="F:formylglycine-generating oxidase activity"/>
    <property type="evidence" value="ECO:0007669"/>
    <property type="project" value="TreeGrafter"/>
</dbReference>
<evidence type="ECO:0000313" key="3">
    <source>
        <dbReference type="EMBL" id="VFJ64132.1"/>
    </source>
</evidence>
<feature type="chain" id="PRO_5019164953" evidence="1">
    <location>
        <begin position="22"/>
        <end position="463"/>
    </location>
</feature>
<dbReference type="SUPFAM" id="SSF56436">
    <property type="entry name" value="C-type lectin-like"/>
    <property type="match status" value="1"/>
</dbReference>
<gene>
    <name evidence="3" type="ORF">BECKFW1821C_GA0114237_100540</name>
</gene>
<dbReference type="SUPFAM" id="SSF52129">
    <property type="entry name" value="Caspase-like"/>
    <property type="match status" value="1"/>
</dbReference>
<dbReference type="InterPro" id="IPR011600">
    <property type="entry name" value="Pept_C14_caspase"/>
</dbReference>
<name>A0A450TBJ7_9GAMM</name>
<dbReference type="EMBL" id="CAADFE010000005">
    <property type="protein sequence ID" value="VFJ64132.1"/>
    <property type="molecule type" value="Genomic_DNA"/>
</dbReference>
<dbReference type="Gene3D" id="3.90.1580.10">
    <property type="entry name" value="paralog of FGE (formylglycine-generating enzyme)"/>
    <property type="match status" value="1"/>
</dbReference>